<dbReference type="EMBL" id="CP032096">
    <property type="protein sequence ID" value="QBZ84137.1"/>
    <property type="molecule type" value="Genomic_DNA"/>
</dbReference>
<dbReference type="GO" id="GO:0005829">
    <property type="term" value="C:cytosol"/>
    <property type="evidence" value="ECO:0007669"/>
    <property type="project" value="TreeGrafter"/>
</dbReference>
<sequence>MKILLIFNKEPYDGTDLTWNGLRLANQLHEENQEVRIFMMNDAVDLARDMKIETQGYDQDLSNQLKALVDKGVSVKACGTCMTRCGIYKNKPYFSDVEKSTIKDLSEWIIDSDRVINL</sequence>
<dbReference type="Gene3D" id="3.40.1260.10">
    <property type="entry name" value="DsrEFH-like"/>
    <property type="match status" value="1"/>
</dbReference>
<dbReference type="SUPFAM" id="SSF75169">
    <property type="entry name" value="DsrEFH-like"/>
    <property type="match status" value="1"/>
</dbReference>
<dbReference type="Pfam" id="PF02635">
    <property type="entry name" value="DsrE"/>
    <property type="match status" value="1"/>
</dbReference>
<proteinExistence type="predicted"/>
<evidence type="ECO:0000313" key="2">
    <source>
        <dbReference type="Proteomes" id="UP000296201"/>
    </source>
</evidence>
<keyword evidence="2" id="KW-1185">Reference proteome</keyword>
<dbReference type="OrthoDB" id="9807918at2"/>
<gene>
    <name evidence="1" type="ORF">GHNINEIG_02212</name>
</gene>
<dbReference type="PANTHER" id="PTHR34874:SF1">
    <property type="entry name" value="PROTEIN YCHN"/>
    <property type="match status" value="1"/>
</dbReference>
<dbReference type="RefSeq" id="WP_135796693.1">
    <property type="nucleotide sequence ID" value="NZ_CP032096.1"/>
</dbReference>
<name>A0A4P7P1Z4_9GAMM</name>
<protein>
    <submittedName>
        <fullName evidence="1">Oxidoreductase DsrE</fullName>
    </submittedName>
</protein>
<evidence type="ECO:0000313" key="1">
    <source>
        <dbReference type="EMBL" id="QBZ84137.1"/>
    </source>
</evidence>
<dbReference type="InterPro" id="IPR003787">
    <property type="entry name" value="Sulphur_relay_DsrE/F-like"/>
</dbReference>
<organism evidence="1 2">
    <name type="scientific">Hydrogenovibrio crunogenus</name>
    <dbReference type="NCBI Taxonomy" id="39765"/>
    <lineage>
        <taxon>Bacteria</taxon>
        <taxon>Pseudomonadati</taxon>
        <taxon>Pseudomonadota</taxon>
        <taxon>Gammaproteobacteria</taxon>
        <taxon>Thiotrichales</taxon>
        <taxon>Piscirickettsiaceae</taxon>
        <taxon>Hydrogenovibrio</taxon>
    </lineage>
</organism>
<dbReference type="Proteomes" id="UP000296201">
    <property type="component" value="Chromosome"/>
</dbReference>
<reference evidence="1 2" key="1">
    <citation type="submission" date="2018-08" db="EMBL/GenBank/DDBJ databases">
        <title>Horizontal acquisition of hydrogen conversion ability and other habitat adaptations in Hydrogenovibrio crunogenus strains.</title>
        <authorList>
            <person name="Gonnella G."/>
            <person name="Adam N."/>
            <person name="Perner M."/>
        </authorList>
    </citation>
    <scope>NUCLEOTIDE SEQUENCE [LARGE SCALE GENOMIC DNA]</scope>
    <source>
        <strain evidence="1 2">SP-41</strain>
    </source>
</reference>
<dbReference type="PANTHER" id="PTHR34874">
    <property type="entry name" value="PROTEIN YCHN"/>
    <property type="match status" value="1"/>
</dbReference>
<dbReference type="AlphaFoldDB" id="A0A4P7P1Z4"/>
<accession>A0A4P7P1Z4</accession>
<dbReference type="InterPro" id="IPR027396">
    <property type="entry name" value="DsrEFH-like"/>
</dbReference>